<evidence type="ECO:0000256" key="1">
    <source>
        <dbReference type="SAM" id="MobiDB-lite"/>
    </source>
</evidence>
<dbReference type="AlphaFoldDB" id="A0A5B7FD62"/>
<protein>
    <submittedName>
        <fullName evidence="2">Uncharacterized protein</fullName>
    </submittedName>
</protein>
<accession>A0A5B7FD62</accession>
<feature type="compositionally biased region" description="Polar residues" evidence="1">
    <location>
        <begin position="45"/>
        <end position="59"/>
    </location>
</feature>
<gene>
    <name evidence="2" type="ORF">E2C01_036701</name>
</gene>
<proteinExistence type="predicted"/>
<evidence type="ECO:0000313" key="2">
    <source>
        <dbReference type="EMBL" id="MPC43063.1"/>
    </source>
</evidence>
<dbReference type="EMBL" id="VSRR010005670">
    <property type="protein sequence ID" value="MPC43063.1"/>
    <property type="molecule type" value="Genomic_DNA"/>
</dbReference>
<reference evidence="2 3" key="1">
    <citation type="submission" date="2019-05" db="EMBL/GenBank/DDBJ databases">
        <title>Another draft genome of Portunus trituberculatus and its Hox gene families provides insights of decapod evolution.</title>
        <authorList>
            <person name="Jeong J.-H."/>
            <person name="Song I."/>
            <person name="Kim S."/>
            <person name="Choi T."/>
            <person name="Kim D."/>
            <person name="Ryu S."/>
            <person name="Kim W."/>
        </authorList>
    </citation>
    <scope>NUCLEOTIDE SEQUENCE [LARGE SCALE GENOMIC DNA]</scope>
    <source>
        <tissue evidence="2">Muscle</tissue>
    </source>
</reference>
<sequence length="68" mass="7195">MSSSSSSIVFSRTAETDQESPQPCVILAPSSLPVPDVPSCPVLRQPQSPTASTAKNPPQETHHTDHLS</sequence>
<comment type="caution">
    <text evidence="2">The sequence shown here is derived from an EMBL/GenBank/DDBJ whole genome shotgun (WGS) entry which is preliminary data.</text>
</comment>
<keyword evidence="3" id="KW-1185">Reference proteome</keyword>
<evidence type="ECO:0000313" key="3">
    <source>
        <dbReference type="Proteomes" id="UP000324222"/>
    </source>
</evidence>
<feature type="region of interest" description="Disordered" evidence="1">
    <location>
        <begin position="1"/>
        <end position="68"/>
    </location>
</feature>
<dbReference type="Proteomes" id="UP000324222">
    <property type="component" value="Unassembled WGS sequence"/>
</dbReference>
<name>A0A5B7FD62_PORTR</name>
<organism evidence="2 3">
    <name type="scientific">Portunus trituberculatus</name>
    <name type="common">Swimming crab</name>
    <name type="synonym">Neptunus trituberculatus</name>
    <dbReference type="NCBI Taxonomy" id="210409"/>
    <lineage>
        <taxon>Eukaryota</taxon>
        <taxon>Metazoa</taxon>
        <taxon>Ecdysozoa</taxon>
        <taxon>Arthropoda</taxon>
        <taxon>Crustacea</taxon>
        <taxon>Multicrustacea</taxon>
        <taxon>Malacostraca</taxon>
        <taxon>Eumalacostraca</taxon>
        <taxon>Eucarida</taxon>
        <taxon>Decapoda</taxon>
        <taxon>Pleocyemata</taxon>
        <taxon>Brachyura</taxon>
        <taxon>Eubrachyura</taxon>
        <taxon>Portunoidea</taxon>
        <taxon>Portunidae</taxon>
        <taxon>Portuninae</taxon>
        <taxon>Portunus</taxon>
    </lineage>
</organism>